<dbReference type="GO" id="GO:0016289">
    <property type="term" value="F:acyl-CoA hydrolase activity"/>
    <property type="evidence" value="ECO:0007669"/>
    <property type="project" value="UniProtKB-ARBA"/>
</dbReference>
<organism evidence="4 5">
    <name type="scientific">Saccharophagus degradans</name>
    <dbReference type="NCBI Taxonomy" id="86304"/>
    <lineage>
        <taxon>Bacteria</taxon>
        <taxon>Pseudomonadati</taxon>
        <taxon>Pseudomonadota</taxon>
        <taxon>Gammaproteobacteria</taxon>
        <taxon>Cellvibrionales</taxon>
        <taxon>Cellvibrionaceae</taxon>
        <taxon>Saccharophagus</taxon>
    </lineage>
</organism>
<dbReference type="EC" id="3.1.2.-" evidence="4"/>
<gene>
    <name evidence="4" type="ORF">Q4521_09585</name>
</gene>
<keyword evidence="1 4" id="KW-0378">Hydrolase</keyword>
<dbReference type="NCBIfam" id="TIGR00369">
    <property type="entry name" value="unchar_dom_1"/>
    <property type="match status" value="1"/>
</dbReference>
<dbReference type="CDD" id="cd03443">
    <property type="entry name" value="PaaI_thioesterase"/>
    <property type="match status" value="1"/>
</dbReference>
<evidence type="ECO:0000256" key="1">
    <source>
        <dbReference type="ARBA" id="ARBA00022801"/>
    </source>
</evidence>
<dbReference type="AlphaFoldDB" id="A0AAW7X579"/>
<dbReference type="Gene3D" id="3.10.129.10">
    <property type="entry name" value="Hotdog Thioesterase"/>
    <property type="match status" value="1"/>
</dbReference>
<dbReference type="InterPro" id="IPR003736">
    <property type="entry name" value="PAAI_dom"/>
</dbReference>
<evidence type="ECO:0000259" key="3">
    <source>
        <dbReference type="Pfam" id="PF03061"/>
    </source>
</evidence>
<evidence type="ECO:0000256" key="2">
    <source>
        <dbReference type="SAM" id="Phobius"/>
    </source>
</evidence>
<protein>
    <submittedName>
        <fullName evidence="4">PaaI family thioesterase</fullName>
        <ecNumber evidence="4">3.1.2.-</ecNumber>
    </submittedName>
</protein>
<keyword evidence="2" id="KW-0472">Membrane</keyword>
<dbReference type="Pfam" id="PF03061">
    <property type="entry name" value="4HBT"/>
    <property type="match status" value="1"/>
</dbReference>
<keyword evidence="2" id="KW-1133">Transmembrane helix</keyword>
<feature type="transmembrane region" description="Helical" evidence="2">
    <location>
        <begin position="33"/>
        <end position="54"/>
    </location>
</feature>
<name>A0AAW7X579_9GAMM</name>
<dbReference type="InterPro" id="IPR006683">
    <property type="entry name" value="Thioestr_dom"/>
</dbReference>
<reference evidence="4" key="1">
    <citation type="submission" date="2023-07" db="EMBL/GenBank/DDBJ databases">
        <title>Genome content predicts the carbon catabolic preferences of heterotrophic bacteria.</title>
        <authorList>
            <person name="Gralka M."/>
        </authorList>
    </citation>
    <scope>NUCLEOTIDE SEQUENCE</scope>
    <source>
        <strain evidence="4">I3M17_2</strain>
    </source>
</reference>
<proteinExistence type="predicted"/>
<dbReference type="SUPFAM" id="SSF54637">
    <property type="entry name" value="Thioesterase/thiol ester dehydrase-isomerase"/>
    <property type="match status" value="1"/>
</dbReference>
<dbReference type="RefSeq" id="WP_303492634.1">
    <property type="nucleotide sequence ID" value="NZ_JAUOPB010000006.1"/>
</dbReference>
<keyword evidence="2" id="KW-0812">Transmembrane</keyword>
<dbReference type="InterPro" id="IPR029069">
    <property type="entry name" value="HotDog_dom_sf"/>
</dbReference>
<evidence type="ECO:0000313" key="5">
    <source>
        <dbReference type="Proteomes" id="UP001169760"/>
    </source>
</evidence>
<feature type="domain" description="Thioesterase" evidence="3">
    <location>
        <begin position="33"/>
        <end position="112"/>
    </location>
</feature>
<accession>A0AAW7X579</accession>
<evidence type="ECO:0000313" key="4">
    <source>
        <dbReference type="EMBL" id="MDO6422725.1"/>
    </source>
</evidence>
<sequence length="124" mass="13254">MEVTGEIKFTLLSQTDTEVTAEMPVQKGILNPFGIVHAGAMLWFADVAASVLVIGKTMPTEGMQGFPLAINLNANFTGNNKTGKFLAKSEFIKKGKTVSVVRTQVTDIDGKIIADVTTNHVLSS</sequence>
<comment type="caution">
    <text evidence="4">The sequence shown here is derived from an EMBL/GenBank/DDBJ whole genome shotgun (WGS) entry which is preliminary data.</text>
</comment>
<dbReference type="EMBL" id="JAUOPB010000006">
    <property type="protein sequence ID" value="MDO6422725.1"/>
    <property type="molecule type" value="Genomic_DNA"/>
</dbReference>
<dbReference type="Proteomes" id="UP001169760">
    <property type="component" value="Unassembled WGS sequence"/>
</dbReference>